<keyword evidence="2" id="KW-0547">Nucleotide-binding</keyword>
<proteinExistence type="predicted"/>
<evidence type="ECO:0000256" key="4">
    <source>
        <dbReference type="SAM" id="Coils"/>
    </source>
</evidence>
<dbReference type="Pfam" id="PF00005">
    <property type="entry name" value="ABC_tran"/>
    <property type="match status" value="1"/>
</dbReference>
<keyword evidence="4" id="KW-0175">Coiled coil</keyword>
<accession>A0A0F6CKW3</accession>
<dbReference type="PROSITE" id="PS50893">
    <property type="entry name" value="ABC_TRANSPORTER_2"/>
    <property type="match status" value="1"/>
</dbReference>
<evidence type="ECO:0000256" key="1">
    <source>
        <dbReference type="ARBA" id="ARBA00022448"/>
    </source>
</evidence>
<keyword evidence="3 6" id="KW-0067">ATP-binding</keyword>
<evidence type="ECO:0000256" key="2">
    <source>
        <dbReference type="ARBA" id="ARBA00022741"/>
    </source>
</evidence>
<name>A0A0F6CKW3_MYCGL</name>
<organism evidence="6 7">
    <name type="scientific">Mycoplasmoides gallisepticum S6</name>
    <dbReference type="NCBI Taxonomy" id="1006581"/>
    <lineage>
        <taxon>Bacteria</taxon>
        <taxon>Bacillati</taxon>
        <taxon>Mycoplasmatota</taxon>
        <taxon>Mycoplasmoidales</taxon>
        <taxon>Mycoplasmoidaceae</taxon>
        <taxon>Mycoplasmoides</taxon>
    </lineage>
</organism>
<dbReference type="SMART" id="SM00382">
    <property type="entry name" value="AAA"/>
    <property type="match status" value="1"/>
</dbReference>
<dbReference type="PANTHER" id="PTHR42781">
    <property type="entry name" value="SPERMIDINE/PUTRESCINE IMPORT ATP-BINDING PROTEIN POTA"/>
    <property type="match status" value="1"/>
</dbReference>
<dbReference type="InterPro" id="IPR008995">
    <property type="entry name" value="Mo/tungstate-bd_C_term_dom"/>
</dbReference>
<feature type="domain" description="ABC transporter" evidence="5">
    <location>
        <begin position="7"/>
        <end position="385"/>
    </location>
</feature>
<dbReference type="EMBL" id="CP006916">
    <property type="protein sequence ID" value="AHB99735.1"/>
    <property type="molecule type" value="Genomic_DNA"/>
</dbReference>
<evidence type="ECO:0000313" key="6">
    <source>
        <dbReference type="EMBL" id="AHB99735.1"/>
    </source>
</evidence>
<dbReference type="InterPro" id="IPR003593">
    <property type="entry name" value="AAA+_ATPase"/>
</dbReference>
<reference evidence="6 7" key="1">
    <citation type="journal article" date="2011" name="PLoS ONE">
        <title>Core proteome of the minimal cell: comparative proteomics of three mollicute species.</title>
        <authorList>
            <person name="Fisunov G.Y."/>
            <person name="Alexeev D.G."/>
            <person name="Bazaleev N.A."/>
            <person name="Ladygina V.G."/>
            <person name="Galyamina M.A."/>
            <person name="Kondratov I.G."/>
            <person name="Zhukova N.A."/>
            <person name="Serebryakova M.V."/>
            <person name="Demina I.A."/>
            <person name="Govorun V.M."/>
        </authorList>
    </citation>
    <scope>NUCLEOTIDE SEQUENCE [LARGE SCALE GENOMIC DNA]</scope>
    <source>
        <strain evidence="6 7">S6</strain>
    </source>
</reference>
<keyword evidence="1" id="KW-0813">Transport</keyword>
<dbReference type="PROSITE" id="PS00211">
    <property type="entry name" value="ABC_TRANSPORTER_1"/>
    <property type="match status" value="1"/>
</dbReference>
<dbReference type="Gene3D" id="2.40.50.100">
    <property type="match status" value="1"/>
</dbReference>
<dbReference type="InterPro" id="IPR017871">
    <property type="entry name" value="ABC_transporter-like_CS"/>
</dbReference>
<sequence>MEDKVFIQLRNVNKTFDDGFVAVRNLNLDINKSEFVTLLGPSGCGKTTTLKLLAGFEQPTYGQIKINGIDIKDMPVHKRPFATVFQDYALFPNMTVYNNVCYGLKIMRVPKENTDPKLAVQAENIKKEAEKKAAAKIKDLSKKKNDLSNKLDKIRKEYEKSDWMLENDEMRFAQYQEELIKLEAQLSEAYEQSEINKLNQEIVELKTNYQKKIPIDNKYDKVLKELENADGWTSYWETYPIMKKEHFENKVLTRRLTKKEIEERANNMIKLVGLTGKEDKYLSELSGGMQQRVALARALVIEPETLLLDEPLSALDAKVRKQLQNELKRIHKELNITFILVTHDQEEALSLSDKIVVMSQGDIEQVGKPNVIYDSPINEWTARFIGAANIFDGKYLGDYKIELNSGDIIDTDEEYEFKKGDNVRVLIRPEDFDVVEKDQGFFNAEVIKTSYKGVLWEVECLMSDKTKIKVDNIDEVKVGAIVGLKFDEMDVHMMRKEEDV</sequence>
<dbReference type="Proteomes" id="UP000018735">
    <property type="component" value="Chromosome"/>
</dbReference>
<dbReference type="GO" id="GO:0016887">
    <property type="term" value="F:ATP hydrolysis activity"/>
    <property type="evidence" value="ECO:0007669"/>
    <property type="project" value="InterPro"/>
</dbReference>
<evidence type="ECO:0000313" key="7">
    <source>
        <dbReference type="Proteomes" id="UP000018735"/>
    </source>
</evidence>
<evidence type="ECO:0000256" key="3">
    <source>
        <dbReference type="ARBA" id="ARBA00022840"/>
    </source>
</evidence>
<dbReference type="AlphaFoldDB" id="A0A0F6CKW3"/>
<dbReference type="PANTHER" id="PTHR42781:SF4">
    <property type="entry name" value="SPERMIDINE_PUTRESCINE IMPORT ATP-BINDING PROTEIN POTA"/>
    <property type="match status" value="1"/>
</dbReference>
<dbReference type="SUPFAM" id="SSF52540">
    <property type="entry name" value="P-loop containing nucleoside triphosphate hydrolases"/>
    <property type="match status" value="1"/>
</dbReference>
<dbReference type="GO" id="GO:0005524">
    <property type="term" value="F:ATP binding"/>
    <property type="evidence" value="ECO:0007669"/>
    <property type="project" value="UniProtKB-KW"/>
</dbReference>
<dbReference type="SUPFAM" id="SSF50331">
    <property type="entry name" value="MOP-like"/>
    <property type="match status" value="1"/>
</dbReference>
<dbReference type="Gene3D" id="3.40.50.300">
    <property type="entry name" value="P-loop containing nucleotide triphosphate hydrolases"/>
    <property type="match status" value="2"/>
</dbReference>
<feature type="coiled-coil region" evidence="4">
    <location>
        <begin position="119"/>
        <end position="208"/>
    </location>
</feature>
<dbReference type="KEGG" id="mgz:GCW_02680"/>
<protein>
    <submittedName>
        <fullName evidence="6">Spermidine/putrescine ABC transporterATP-binding protein</fullName>
    </submittedName>
</protein>
<dbReference type="RefSeq" id="WP_011884634.1">
    <property type="nucleotide sequence ID" value="NC_023030.2"/>
</dbReference>
<dbReference type="InterPro" id="IPR003439">
    <property type="entry name" value="ABC_transporter-like_ATP-bd"/>
</dbReference>
<dbReference type="eggNOG" id="COG3842">
    <property type="taxonomic scope" value="Bacteria"/>
</dbReference>
<dbReference type="InterPro" id="IPR027417">
    <property type="entry name" value="P-loop_NTPase"/>
</dbReference>
<evidence type="ECO:0000259" key="5">
    <source>
        <dbReference type="PROSITE" id="PS50893"/>
    </source>
</evidence>
<gene>
    <name evidence="6" type="primary">potA</name>
    <name evidence="6" type="ORF">GCW_02680</name>
</gene>
<dbReference type="HOGENOM" id="CLU_000604_1_1_14"/>
<dbReference type="InterPro" id="IPR050093">
    <property type="entry name" value="ABC_SmlMolc_Importer"/>
</dbReference>